<protein>
    <recommendedName>
        <fullName evidence="4">Histidine kinase</fullName>
    </recommendedName>
</protein>
<keyword evidence="1" id="KW-0812">Transmembrane</keyword>
<keyword evidence="3" id="KW-1185">Reference proteome</keyword>
<dbReference type="EMBL" id="JBHSZH010000005">
    <property type="protein sequence ID" value="MFC7080544.1"/>
    <property type="molecule type" value="Genomic_DNA"/>
</dbReference>
<dbReference type="AlphaFoldDB" id="A0ABD5WMT9"/>
<feature type="transmembrane region" description="Helical" evidence="1">
    <location>
        <begin position="138"/>
        <end position="162"/>
    </location>
</feature>
<evidence type="ECO:0000313" key="2">
    <source>
        <dbReference type="EMBL" id="MFC7080544.1"/>
    </source>
</evidence>
<comment type="caution">
    <text evidence="2">The sequence shown here is derived from an EMBL/GenBank/DDBJ whole genome shotgun (WGS) entry which is preliminary data.</text>
</comment>
<proteinExistence type="predicted"/>
<evidence type="ECO:0000313" key="3">
    <source>
        <dbReference type="Proteomes" id="UP001596407"/>
    </source>
</evidence>
<gene>
    <name evidence="2" type="ORF">ACFQJ6_10850</name>
</gene>
<sequence>MTARTTESPSQRPTWVRTWGGGVAGLVAGVSMGLVVQFGAGTMALVGALYGQPTLLAGWVAHLFHSVVFALGVVAVVSRPLLSDYTSLPAELVGLGVGYGAALGVFAGGFLFPVGLRAVGATELPVPLLPIPAVVGEFVFPVVFGVAHLVYGALLGGVYAAVAGVESDPRTDDTGIGG</sequence>
<feature type="transmembrane region" description="Helical" evidence="1">
    <location>
        <begin position="97"/>
        <end position="118"/>
    </location>
</feature>
<dbReference type="Proteomes" id="UP001596407">
    <property type="component" value="Unassembled WGS sequence"/>
</dbReference>
<evidence type="ECO:0000256" key="1">
    <source>
        <dbReference type="SAM" id="Phobius"/>
    </source>
</evidence>
<dbReference type="GeneID" id="79302818"/>
<evidence type="ECO:0008006" key="4">
    <source>
        <dbReference type="Google" id="ProtNLM"/>
    </source>
</evidence>
<keyword evidence="1" id="KW-0472">Membrane</keyword>
<reference evidence="2 3" key="1">
    <citation type="journal article" date="2019" name="Int. J. Syst. Evol. Microbiol.">
        <title>The Global Catalogue of Microorganisms (GCM) 10K type strain sequencing project: providing services to taxonomists for standard genome sequencing and annotation.</title>
        <authorList>
            <consortium name="The Broad Institute Genomics Platform"/>
            <consortium name="The Broad Institute Genome Sequencing Center for Infectious Disease"/>
            <person name="Wu L."/>
            <person name="Ma J."/>
        </authorList>
    </citation>
    <scope>NUCLEOTIDE SEQUENCE [LARGE SCALE GENOMIC DNA]</scope>
    <source>
        <strain evidence="2 3">DT72</strain>
    </source>
</reference>
<keyword evidence="1" id="KW-1133">Transmembrane helix</keyword>
<accession>A0ABD5WMT9</accession>
<feature type="transmembrane region" description="Helical" evidence="1">
    <location>
        <begin position="21"/>
        <end position="50"/>
    </location>
</feature>
<dbReference type="RefSeq" id="WP_276281609.1">
    <property type="nucleotide sequence ID" value="NZ_CP119809.1"/>
</dbReference>
<feature type="transmembrane region" description="Helical" evidence="1">
    <location>
        <begin position="56"/>
        <end position="77"/>
    </location>
</feature>
<name>A0ABD5WMT9_9EURY</name>
<organism evidence="2 3">
    <name type="scientific">Halorussus caseinilyticus</name>
    <dbReference type="NCBI Taxonomy" id="3034025"/>
    <lineage>
        <taxon>Archaea</taxon>
        <taxon>Methanobacteriati</taxon>
        <taxon>Methanobacteriota</taxon>
        <taxon>Stenosarchaea group</taxon>
        <taxon>Halobacteria</taxon>
        <taxon>Halobacteriales</taxon>
        <taxon>Haladaptataceae</taxon>
        <taxon>Halorussus</taxon>
    </lineage>
</organism>